<keyword evidence="4 7" id="KW-0808">Transferase</keyword>
<dbReference type="Gene3D" id="3.40.50.150">
    <property type="entry name" value="Vaccinia Virus protein VP39"/>
    <property type="match status" value="1"/>
</dbReference>
<evidence type="ECO:0000313" key="7">
    <source>
        <dbReference type="EMBL" id="GFG95906.1"/>
    </source>
</evidence>
<dbReference type="PANTHER" id="PTHR43619">
    <property type="entry name" value="S-ADENOSYL-L-METHIONINE-DEPENDENT METHYLTRANSFERASE YKTD-RELATED"/>
    <property type="match status" value="1"/>
</dbReference>
<proteinExistence type="inferred from homology"/>
<evidence type="ECO:0000256" key="1">
    <source>
        <dbReference type="ARBA" id="ARBA00003907"/>
    </source>
</evidence>
<organism evidence="7 8">
    <name type="scientific">Mycobacterium timonense</name>
    <dbReference type="NCBI Taxonomy" id="701043"/>
    <lineage>
        <taxon>Bacteria</taxon>
        <taxon>Bacillati</taxon>
        <taxon>Actinomycetota</taxon>
        <taxon>Actinomycetes</taxon>
        <taxon>Mycobacteriales</taxon>
        <taxon>Mycobacteriaceae</taxon>
        <taxon>Mycobacterium</taxon>
        <taxon>Mycobacterium avium complex (MAC)</taxon>
    </lineage>
</organism>
<evidence type="ECO:0000256" key="5">
    <source>
        <dbReference type="ARBA" id="ARBA00022691"/>
    </source>
</evidence>
<comment type="function">
    <text evidence="1 6">Exhibits S-adenosyl-L-methionine-dependent methyltransferase activity.</text>
</comment>
<dbReference type="RefSeq" id="WP_163708199.1">
    <property type="nucleotide sequence ID" value="NZ_BLLA01000001.1"/>
</dbReference>
<dbReference type="InterPro" id="IPR007213">
    <property type="entry name" value="Ppm1/Ppm2/Tcmp"/>
</dbReference>
<dbReference type="GO" id="GO:0032259">
    <property type="term" value="P:methylation"/>
    <property type="evidence" value="ECO:0007669"/>
    <property type="project" value="UniProtKB-KW"/>
</dbReference>
<gene>
    <name evidence="7" type="ORF">MTIM_17850</name>
</gene>
<sequence length="300" mass="33201">MRSDGDTWDITTSVGSTALFVAAARALEARKPTPLAVDQYAEAFCRAAGGEWAQLADGAFRGHKLHTADFGEYFVNYQGARTKYFDDFCDGAIRSGVRQVVIPAAGLDSRAYRLRWHPDTVVFELDQPLVHQFKRKVLAERDVSARATRREIAVDLRGDWGKALQDNGFDSARPTAWLVEGLSMYLPGDALEQIFKTISSLSAPGSLAAIEQVATHPDVVLDRMSTDAAERGDASDSKFLSLIYNQRRDEAATWFHCHGWDVERTELLDLLNANERPVPPIPGHAWFMFSALSLVTAVKA</sequence>
<evidence type="ECO:0000256" key="4">
    <source>
        <dbReference type="ARBA" id="ARBA00022679"/>
    </source>
</evidence>
<keyword evidence="8" id="KW-1185">Reference proteome</keyword>
<evidence type="ECO:0000313" key="8">
    <source>
        <dbReference type="Proteomes" id="UP000465301"/>
    </source>
</evidence>
<dbReference type="Proteomes" id="UP000465301">
    <property type="component" value="Unassembled WGS sequence"/>
</dbReference>
<dbReference type="InterPro" id="IPR029063">
    <property type="entry name" value="SAM-dependent_MTases_sf"/>
</dbReference>
<dbReference type="InterPro" id="IPR011610">
    <property type="entry name" value="SAM_mthyl_Trfase_ML2640-like"/>
</dbReference>
<evidence type="ECO:0000256" key="6">
    <source>
        <dbReference type="RuleBase" id="RU362030"/>
    </source>
</evidence>
<dbReference type="EMBL" id="BLLA01000001">
    <property type="protein sequence ID" value="GFG95906.1"/>
    <property type="molecule type" value="Genomic_DNA"/>
</dbReference>
<dbReference type="PANTHER" id="PTHR43619:SF2">
    <property type="entry name" value="S-ADENOSYL-L-METHIONINE-DEPENDENT METHYLTRANSFERASES SUPERFAMILY PROTEIN"/>
    <property type="match status" value="1"/>
</dbReference>
<evidence type="ECO:0000256" key="3">
    <source>
        <dbReference type="ARBA" id="ARBA00022603"/>
    </source>
</evidence>
<keyword evidence="3 6" id="KW-0489">Methyltransferase</keyword>
<keyword evidence="5 6" id="KW-0949">S-adenosyl-L-methionine</keyword>
<accession>A0A7I9Z4V0</accession>
<evidence type="ECO:0000256" key="2">
    <source>
        <dbReference type="ARBA" id="ARBA00008138"/>
    </source>
</evidence>
<name>A0A7I9Z4V0_9MYCO</name>
<dbReference type="EC" id="2.1.1.-" evidence="6"/>
<comment type="similarity">
    <text evidence="2 6">Belongs to the UPF0677 family.</text>
</comment>
<dbReference type="NCBIfam" id="TIGR00027">
    <property type="entry name" value="mthyl_TIGR00027"/>
    <property type="match status" value="1"/>
</dbReference>
<comment type="caution">
    <text evidence="7">The sequence shown here is derived from an EMBL/GenBank/DDBJ whole genome shotgun (WGS) entry which is preliminary data.</text>
</comment>
<protein>
    <recommendedName>
        <fullName evidence="6">S-adenosyl-L-methionine-dependent methyltransferase</fullName>
        <ecNumber evidence="6">2.1.1.-</ecNumber>
    </recommendedName>
</protein>
<dbReference type="Pfam" id="PF04072">
    <property type="entry name" value="LCM"/>
    <property type="match status" value="1"/>
</dbReference>
<reference evidence="7 8" key="1">
    <citation type="journal article" date="2019" name="Emerg. Microbes Infect.">
        <title>Comprehensive subspecies identification of 175 nontuberculous mycobacteria species based on 7547 genomic profiles.</title>
        <authorList>
            <person name="Matsumoto Y."/>
            <person name="Kinjo T."/>
            <person name="Motooka D."/>
            <person name="Nabeya D."/>
            <person name="Jung N."/>
            <person name="Uechi K."/>
            <person name="Horii T."/>
            <person name="Iida T."/>
            <person name="Fujita J."/>
            <person name="Nakamura S."/>
        </authorList>
    </citation>
    <scope>NUCLEOTIDE SEQUENCE [LARGE SCALE GENOMIC DNA]</scope>
    <source>
        <strain evidence="7 8">JCM 30726</strain>
    </source>
</reference>
<dbReference type="SUPFAM" id="SSF53335">
    <property type="entry name" value="S-adenosyl-L-methionine-dependent methyltransferases"/>
    <property type="match status" value="1"/>
</dbReference>
<dbReference type="GO" id="GO:0008168">
    <property type="term" value="F:methyltransferase activity"/>
    <property type="evidence" value="ECO:0007669"/>
    <property type="project" value="UniProtKB-UniRule"/>
</dbReference>
<dbReference type="AlphaFoldDB" id="A0A7I9Z4V0"/>